<evidence type="ECO:0000313" key="4">
    <source>
        <dbReference type="Proteomes" id="UP001197093"/>
    </source>
</evidence>
<dbReference type="AlphaFoldDB" id="A0AAD4HZI4"/>
<dbReference type="InterPro" id="IPR003819">
    <property type="entry name" value="TauD/TfdA-like"/>
</dbReference>
<dbReference type="SUPFAM" id="SSF51197">
    <property type="entry name" value="Clavaminate synthase-like"/>
    <property type="match status" value="1"/>
</dbReference>
<dbReference type="Pfam" id="PF02668">
    <property type="entry name" value="TauD"/>
    <property type="match status" value="1"/>
</dbReference>
<feature type="domain" description="TauD/TfdA-like" evidence="2">
    <location>
        <begin position="90"/>
        <end position="354"/>
    </location>
</feature>
<keyword evidence="1" id="KW-0560">Oxidoreductase</keyword>
<comment type="caution">
    <text evidence="3">The sequence shown here is derived from an EMBL/GenBank/DDBJ whole genome shotgun (WGS) entry which is preliminary data.</text>
</comment>
<dbReference type="PANTHER" id="PTHR10696">
    <property type="entry name" value="GAMMA-BUTYROBETAINE HYDROXYLASE-RELATED"/>
    <property type="match status" value="1"/>
</dbReference>
<accession>A0AAD4HZI4</accession>
<dbReference type="InterPro" id="IPR042098">
    <property type="entry name" value="TauD-like_sf"/>
</dbReference>
<keyword evidence="4" id="KW-1185">Reference proteome</keyword>
<dbReference type="InterPro" id="IPR050411">
    <property type="entry name" value="AlphaKG_dependent_hydroxylases"/>
</dbReference>
<dbReference type="PANTHER" id="PTHR10696:SF49">
    <property type="entry name" value="TAUD_TFDA-LIKE DOMAIN-CONTAINING PROTEIN"/>
    <property type="match status" value="1"/>
</dbReference>
<evidence type="ECO:0000259" key="2">
    <source>
        <dbReference type="Pfam" id="PF02668"/>
    </source>
</evidence>
<dbReference type="GO" id="GO:0016491">
    <property type="term" value="F:oxidoreductase activity"/>
    <property type="evidence" value="ECO:0007669"/>
    <property type="project" value="UniProtKB-KW"/>
</dbReference>
<organism evidence="3 4">
    <name type="scientific">Staphylotrichum longicolle</name>
    <dbReference type="NCBI Taxonomy" id="669026"/>
    <lineage>
        <taxon>Eukaryota</taxon>
        <taxon>Fungi</taxon>
        <taxon>Dikarya</taxon>
        <taxon>Ascomycota</taxon>
        <taxon>Pezizomycotina</taxon>
        <taxon>Sordariomycetes</taxon>
        <taxon>Sordariomycetidae</taxon>
        <taxon>Sordariales</taxon>
        <taxon>Chaetomiaceae</taxon>
        <taxon>Staphylotrichum</taxon>
    </lineage>
</organism>
<dbReference type="Proteomes" id="UP001197093">
    <property type="component" value="Unassembled WGS sequence"/>
</dbReference>
<proteinExistence type="predicted"/>
<dbReference type="EMBL" id="JAHCVI010000001">
    <property type="protein sequence ID" value="KAG7293359.1"/>
    <property type="molecule type" value="Genomic_DNA"/>
</dbReference>
<evidence type="ECO:0000313" key="3">
    <source>
        <dbReference type="EMBL" id="KAG7293359.1"/>
    </source>
</evidence>
<evidence type="ECO:0000256" key="1">
    <source>
        <dbReference type="ARBA" id="ARBA00023002"/>
    </source>
</evidence>
<protein>
    <recommendedName>
        <fullName evidence="2">TauD/TfdA-like domain-containing protein</fullName>
    </recommendedName>
</protein>
<sequence length="402" mass="44321">MSTLASGPVLAAATAPIVGNPGRVLSAKTKTEVPALPPGFPARLEDKLAWAGSDFSKTSEHILLLESVHHDEIRAALESYKSLDQDGDLVEPSNFPLPTLGPKLRELSHDVHTGKGFCVIRGLNPAAYTVEDLTLVYLGVQSYIAEQRGRQDKRGNMLGEWLMETTHTPALTAGTVHIIADNSTKQAAEHHRHSTKAITFHNEEAGDVVSWLTRSTAAAGGKCIIASAYTVYNVLAATRPDVIRTLARSDWPFAMPQFQCRPVIFYQESKLVMNFGRAALLGNEAHPRAQHLPSLTARQMEALDAIEAIAQATQLEIQTQAGDMHFINNLAILHRREGFANGAAPTEKRHLVRMRLRSAEQGWAIPTELEAEWDSAFKKQGVKHWHVEPMPAYFFPMRLQPN</sequence>
<name>A0AAD4HZI4_9PEZI</name>
<reference evidence="3" key="1">
    <citation type="submission" date="2023-02" db="EMBL/GenBank/DDBJ databases">
        <authorList>
            <person name="Palmer J.M."/>
        </authorList>
    </citation>
    <scope>NUCLEOTIDE SEQUENCE</scope>
    <source>
        <strain evidence="3">FW57</strain>
    </source>
</reference>
<gene>
    <name evidence="3" type="ORF">NEMBOFW57_003407</name>
</gene>
<dbReference type="Gene3D" id="3.60.130.10">
    <property type="entry name" value="Clavaminate synthase-like"/>
    <property type="match status" value="1"/>
</dbReference>